<gene>
    <name evidence="3" type="ORF">CLOSTMETH_03314</name>
</gene>
<organism evidence="3 4">
    <name type="scientific">[Clostridium] methylpentosum DSM 5476</name>
    <dbReference type="NCBI Taxonomy" id="537013"/>
    <lineage>
        <taxon>Bacteria</taxon>
        <taxon>Bacillati</taxon>
        <taxon>Bacillota</taxon>
        <taxon>Clostridia</taxon>
        <taxon>Eubacteriales</taxon>
        <taxon>Oscillospiraceae</taxon>
        <taxon>Oscillospiraceae incertae sedis</taxon>
    </lineage>
</organism>
<keyword evidence="1" id="KW-0175">Coiled coil</keyword>
<keyword evidence="2" id="KW-0812">Transmembrane</keyword>
<feature type="coiled-coil region" evidence="1">
    <location>
        <begin position="61"/>
        <end position="88"/>
    </location>
</feature>
<reference evidence="3 4" key="2">
    <citation type="submission" date="2009-02" db="EMBL/GenBank/DDBJ databases">
        <title>Draft genome sequence of Clostridium methylpentosum (DSM 5476).</title>
        <authorList>
            <person name="Sudarsanam P."/>
            <person name="Ley R."/>
            <person name="Guruge J."/>
            <person name="Turnbaugh P.J."/>
            <person name="Mahowald M."/>
            <person name="Liep D."/>
            <person name="Gordon J."/>
        </authorList>
    </citation>
    <scope>NUCLEOTIDE SEQUENCE [LARGE SCALE GENOMIC DNA]</scope>
    <source>
        <strain evidence="3 4">DSM 5476</strain>
    </source>
</reference>
<evidence type="ECO:0000313" key="4">
    <source>
        <dbReference type="Proteomes" id="UP000003340"/>
    </source>
</evidence>
<keyword evidence="3" id="KW-0132">Cell division</keyword>
<protein>
    <submittedName>
        <fullName evidence="3">Putative cell division protein FtsL</fullName>
    </submittedName>
</protein>
<evidence type="ECO:0000256" key="2">
    <source>
        <dbReference type="SAM" id="Phobius"/>
    </source>
</evidence>
<sequence length="154" mass="17732">MAYRSNLAYETSPRRVPLPEQKPEIRRVPKKSGYIKPYKAILLIVIAVAITASMIYSRAQLNVLNDQNNKLTTEYQTQKSENVRLSAELDSIMSFTNVEQFAEKQLGLRKMDQNQVEYISVPRGNTIEIPEHKEPTFFEKIKTAFTNFVEYLAG</sequence>
<keyword evidence="2" id="KW-1133">Transmembrane helix</keyword>
<proteinExistence type="predicted"/>
<feature type="transmembrane region" description="Helical" evidence="2">
    <location>
        <begin position="40"/>
        <end position="59"/>
    </location>
</feature>
<dbReference type="HOGENOM" id="CLU_1701193_0_0_9"/>
<keyword evidence="4" id="KW-1185">Reference proteome</keyword>
<evidence type="ECO:0000256" key="1">
    <source>
        <dbReference type="SAM" id="Coils"/>
    </source>
</evidence>
<evidence type="ECO:0000313" key="3">
    <source>
        <dbReference type="EMBL" id="EEG29201.1"/>
    </source>
</evidence>
<reference evidence="3 4" key="1">
    <citation type="submission" date="2009-01" db="EMBL/GenBank/DDBJ databases">
        <authorList>
            <person name="Fulton L."/>
            <person name="Clifton S."/>
            <person name="Fulton B."/>
            <person name="Xu J."/>
            <person name="Minx P."/>
            <person name="Pepin K.H."/>
            <person name="Johnson M."/>
            <person name="Bhonagiri V."/>
            <person name="Nash W.E."/>
            <person name="Mardis E.R."/>
            <person name="Wilson R.K."/>
        </authorList>
    </citation>
    <scope>NUCLEOTIDE SEQUENCE [LARGE SCALE GENOMIC DNA]</scope>
    <source>
        <strain evidence="3 4">DSM 5476</strain>
    </source>
</reference>
<dbReference type="GO" id="GO:0051301">
    <property type="term" value="P:cell division"/>
    <property type="evidence" value="ECO:0007669"/>
    <property type="project" value="UniProtKB-KW"/>
</dbReference>
<dbReference type="EMBL" id="ACEC01000115">
    <property type="protein sequence ID" value="EEG29201.1"/>
    <property type="molecule type" value="Genomic_DNA"/>
</dbReference>
<name>C0EHB4_9FIRM</name>
<dbReference type="eggNOG" id="COG2919">
    <property type="taxonomic scope" value="Bacteria"/>
</dbReference>
<keyword evidence="2" id="KW-0472">Membrane</keyword>
<dbReference type="Proteomes" id="UP000003340">
    <property type="component" value="Unassembled WGS sequence"/>
</dbReference>
<dbReference type="STRING" id="537013.CLOSTMETH_03314"/>
<accession>C0EHB4</accession>
<comment type="caution">
    <text evidence="3">The sequence shown here is derived from an EMBL/GenBank/DDBJ whole genome shotgun (WGS) entry which is preliminary data.</text>
</comment>
<dbReference type="AlphaFoldDB" id="C0EHB4"/>
<keyword evidence="3" id="KW-0131">Cell cycle</keyword>